<feature type="transmembrane region" description="Helical" evidence="2">
    <location>
        <begin position="121"/>
        <end position="139"/>
    </location>
</feature>
<accession>A0A2J6T0Z7</accession>
<feature type="region of interest" description="Disordered" evidence="1">
    <location>
        <begin position="358"/>
        <end position="390"/>
    </location>
</feature>
<evidence type="ECO:0000313" key="4">
    <source>
        <dbReference type="Proteomes" id="UP000235371"/>
    </source>
</evidence>
<dbReference type="OrthoDB" id="4582561at2759"/>
<feature type="transmembrane region" description="Helical" evidence="2">
    <location>
        <begin position="320"/>
        <end position="340"/>
    </location>
</feature>
<feature type="transmembrane region" description="Helical" evidence="2">
    <location>
        <begin position="76"/>
        <end position="100"/>
    </location>
</feature>
<organism evidence="3 4">
    <name type="scientific">Hyaloscypha bicolor E</name>
    <dbReference type="NCBI Taxonomy" id="1095630"/>
    <lineage>
        <taxon>Eukaryota</taxon>
        <taxon>Fungi</taxon>
        <taxon>Dikarya</taxon>
        <taxon>Ascomycota</taxon>
        <taxon>Pezizomycotina</taxon>
        <taxon>Leotiomycetes</taxon>
        <taxon>Helotiales</taxon>
        <taxon>Hyaloscyphaceae</taxon>
        <taxon>Hyaloscypha</taxon>
        <taxon>Hyaloscypha bicolor</taxon>
    </lineage>
</organism>
<dbReference type="AlphaFoldDB" id="A0A2J6T0Z7"/>
<dbReference type="GeneID" id="36591643"/>
<keyword evidence="2" id="KW-0812">Transmembrane</keyword>
<feature type="compositionally biased region" description="Polar residues" evidence="1">
    <location>
        <begin position="358"/>
        <end position="370"/>
    </location>
</feature>
<reference evidence="3 4" key="1">
    <citation type="submission" date="2016-04" db="EMBL/GenBank/DDBJ databases">
        <title>A degradative enzymes factory behind the ericoid mycorrhizal symbiosis.</title>
        <authorList>
            <consortium name="DOE Joint Genome Institute"/>
            <person name="Martino E."/>
            <person name="Morin E."/>
            <person name="Grelet G."/>
            <person name="Kuo A."/>
            <person name="Kohler A."/>
            <person name="Daghino S."/>
            <person name="Barry K."/>
            <person name="Choi C."/>
            <person name="Cichocki N."/>
            <person name="Clum A."/>
            <person name="Copeland A."/>
            <person name="Hainaut M."/>
            <person name="Haridas S."/>
            <person name="Labutti K."/>
            <person name="Lindquist E."/>
            <person name="Lipzen A."/>
            <person name="Khouja H.-R."/>
            <person name="Murat C."/>
            <person name="Ohm R."/>
            <person name="Olson A."/>
            <person name="Spatafora J."/>
            <person name="Veneault-Fourrey C."/>
            <person name="Henrissat B."/>
            <person name="Grigoriev I."/>
            <person name="Martin F."/>
            <person name="Perotto S."/>
        </authorList>
    </citation>
    <scope>NUCLEOTIDE SEQUENCE [LARGE SCALE GENOMIC DNA]</scope>
    <source>
        <strain evidence="3 4">E</strain>
    </source>
</reference>
<dbReference type="PROSITE" id="PS51257">
    <property type="entry name" value="PROKAR_LIPOPROTEIN"/>
    <property type="match status" value="1"/>
</dbReference>
<dbReference type="RefSeq" id="XP_024733598.1">
    <property type="nucleotide sequence ID" value="XM_024883566.1"/>
</dbReference>
<name>A0A2J6T0Z7_9HELO</name>
<dbReference type="STRING" id="1095630.A0A2J6T0Z7"/>
<evidence type="ECO:0000256" key="2">
    <source>
        <dbReference type="SAM" id="Phobius"/>
    </source>
</evidence>
<dbReference type="EMBL" id="KZ613848">
    <property type="protein sequence ID" value="PMD56694.1"/>
    <property type="molecule type" value="Genomic_DNA"/>
</dbReference>
<feature type="transmembrane region" description="Helical" evidence="2">
    <location>
        <begin position="279"/>
        <end position="300"/>
    </location>
</feature>
<dbReference type="Proteomes" id="UP000235371">
    <property type="component" value="Unassembled WGS sequence"/>
</dbReference>
<proteinExistence type="predicted"/>
<evidence type="ECO:0000256" key="1">
    <source>
        <dbReference type="SAM" id="MobiDB-lite"/>
    </source>
</evidence>
<feature type="transmembrane region" description="Helical" evidence="2">
    <location>
        <begin position="246"/>
        <end position="267"/>
    </location>
</feature>
<keyword evidence="2" id="KW-1133">Transmembrane helix</keyword>
<keyword evidence="2" id="KW-0472">Membrane</keyword>
<dbReference type="InParanoid" id="A0A2J6T0Z7"/>
<sequence length="390" mass="42225">MAVMKGPVAAPVSDSTSAPAAVSSLSCDWASSASLVAQIQAEKLIVPDVVAQCANVCQVAFNSTSAPGALAGEGIIISYFIQVALVCLFGALFPILICLFNVFSWKVAIRRTPLLRKLQKSVYEINAFFSISLLVASIVRWRQAPSVVETVLISYVVWTQLLILTTMLFGQLSDNVMNKANLTWHWQLYYFAICIAQLATSCVVEVPHPGIYQDLAKQCHSQYGFTNLSALLPASEKGLMTLKWDIIGALGGLAIAIIGGAFAKVLLKFTPAWLRKHGGVTFLITILLLNITSAVANAVVTGSLRDTLRELSGDQLPDNGWSYGQITAILLWAPFFWGIAKETFRHLRERDLVDQNGSEMQAKGNPSANSDVVPPPYTPTPKKGDATLPI</sequence>
<keyword evidence="4" id="KW-1185">Reference proteome</keyword>
<protein>
    <submittedName>
        <fullName evidence="3">Uncharacterized protein</fullName>
    </submittedName>
</protein>
<evidence type="ECO:0000313" key="3">
    <source>
        <dbReference type="EMBL" id="PMD56694.1"/>
    </source>
</evidence>
<gene>
    <name evidence="3" type="ORF">K444DRAFT_633072</name>
</gene>
<feature type="transmembrane region" description="Helical" evidence="2">
    <location>
        <begin position="151"/>
        <end position="170"/>
    </location>
</feature>
<feature type="transmembrane region" description="Helical" evidence="2">
    <location>
        <begin position="182"/>
        <end position="200"/>
    </location>
</feature>